<reference evidence="2 3" key="1">
    <citation type="journal article" date="2010" name="Cell">
        <title>The genome of Naegleria gruberi illuminates early eukaryotic versatility.</title>
        <authorList>
            <person name="Fritz-Laylin L.K."/>
            <person name="Prochnik S.E."/>
            <person name="Ginger M.L."/>
            <person name="Dacks J.B."/>
            <person name="Carpenter M.L."/>
            <person name="Field M.C."/>
            <person name="Kuo A."/>
            <person name="Paredez A."/>
            <person name="Chapman J."/>
            <person name="Pham J."/>
            <person name="Shu S."/>
            <person name="Neupane R."/>
            <person name="Cipriano M."/>
            <person name="Mancuso J."/>
            <person name="Tu H."/>
            <person name="Salamov A."/>
            <person name="Lindquist E."/>
            <person name="Shapiro H."/>
            <person name="Lucas S."/>
            <person name="Grigoriev I.V."/>
            <person name="Cande W.Z."/>
            <person name="Fulton C."/>
            <person name="Rokhsar D.S."/>
            <person name="Dawson S.C."/>
        </authorList>
    </citation>
    <scope>NUCLEOTIDE SEQUENCE [LARGE SCALE GENOMIC DNA]</scope>
    <source>
        <strain evidence="2 3">NEG-M</strain>
    </source>
</reference>
<dbReference type="RefSeq" id="XP_002669035.1">
    <property type="nucleotide sequence ID" value="XM_002668989.1"/>
</dbReference>
<evidence type="ECO:0000256" key="1">
    <source>
        <dbReference type="SAM" id="MobiDB-lite"/>
    </source>
</evidence>
<dbReference type="AlphaFoldDB" id="D2W3T1"/>
<proteinExistence type="predicted"/>
<gene>
    <name evidence="2" type="ORF">NAEGRDRAFT_76055</name>
</gene>
<feature type="region of interest" description="Disordered" evidence="1">
    <location>
        <begin position="41"/>
        <end position="192"/>
    </location>
</feature>
<dbReference type="Proteomes" id="UP000006671">
    <property type="component" value="Unassembled WGS sequence"/>
</dbReference>
<feature type="region of interest" description="Disordered" evidence="1">
    <location>
        <begin position="326"/>
        <end position="350"/>
    </location>
</feature>
<organism evidence="3">
    <name type="scientific">Naegleria gruberi</name>
    <name type="common">Amoeba</name>
    <dbReference type="NCBI Taxonomy" id="5762"/>
    <lineage>
        <taxon>Eukaryota</taxon>
        <taxon>Discoba</taxon>
        <taxon>Heterolobosea</taxon>
        <taxon>Tetramitia</taxon>
        <taxon>Eutetramitia</taxon>
        <taxon>Vahlkampfiidae</taxon>
        <taxon>Naegleria</taxon>
    </lineage>
</organism>
<name>D2W3T1_NAEGR</name>
<feature type="compositionally biased region" description="Basic and acidic residues" evidence="1">
    <location>
        <begin position="153"/>
        <end position="164"/>
    </location>
</feature>
<dbReference type="KEGG" id="ngr:NAEGRDRAFT_76055"/>
<dbReference type="VEuPathDB" id="AmoebaDB:NAEGRDRAFT_76055"/>
<dbReference type="GeneID" id="8862086"/>
<feature type="compositionally biased region" description="Acidic residues" evidence="1">
    <location>
        <begin position="79"/>
        <end position="98"/>
    </location>
</feature>
<sequence>MTSKQSSNPLMKEYKLFVNAKAKNLLIEGVLYSLDPSVPIQVTKVGSKKKSSPIEKKEGKSSRENRSGKASSSRRNQKEEEELSIEEEDDVFSEEDEIISSKLGKVSKKKPSSGSKEVSEKKPSSGSKEKKKKKTIAPSNVPPSSKTSIKRKNQQEGELAKEGSDGIQFDSEESEPSQKKKKKDGELEDWRKDKERPTGLADIFLGSLKVVDGLASLHIMMQNLSYLRLFMDLGDQYFKSTLHGKKGDFIREHCPHMNPTKAVKVLFLGMLLDRFPLLLPVSLDYSLFGSEKMVKNITIYFLEQNFGREESGKFWNELKKAVVSSSSENRSENPVGSASDGTTDIPPIIEDDEIDIDWEDLNMLDDMEQEE</sequence>
<evidence type="ECO:0000313" key="2">
    <source>
        <dbReference type="EMBL" id="EFC36291.1"/>
    </source>
</evidence>
<evidence type="ECO:0000313" key="3">
    <source>
        <dbReference type="Proteomes" id="UP000006671"/>
    </source>
</evidence>
<accession>D2W3T1</accession>
<feature type="compositionally biased region" description="Basic and acidic residues" evidence="1">
    <location>
        <begin position="183"/>
        <end position="192"/>
    </location>
</feature>
<protein>
    <submittedName>
        <fullName evidence="2">Predicted protein</fullName>
    </submittedName>
</protein>
<feature type="compositionally biased region" description="Basic and acidic residues" evidence="1">
    <location>
        <begin position="52"/>
        <end position="67"/>
    </location>
</feature>
<keyword evidence="3" id="KW-1185">Reference proteome</keyword>
<dbReference type="InParanoid" id="D2W3T1"/>
<dbReference type="EMBL" id="GG738933">
    <property type="protein sequence ID" value="EFC36291.1"/>
    <property type="molecule type" value="Genomic_DNA"/>
</dbReference>